<accession>A0A9P4W5Q6</accession>
<dbReference type="InterPro" id="IPR023696">
    <property type="entry name" value="Ureohydrolase_dom_sf"/>
</dbReference>
<dbReference type="PROSITE" id="PS51409">
    <property type="entry name" value="ARGINASE_2"/>
    <property type="match status" value="1"/>
</dbReference>
<dbReference type="Gene3D" id="3.40.800.10">
    <property type="entry name" value="Ureohydrolase domain"/>
    <property type="match status" value="1"/>
</dbReference>
<dbReference type="GO" id="GO:0030145">
    <property type="term" value="F:manganese ion binding"/>
    <property type="evidence" value="ECO:0007669"/>
    <property type="project" value="TreeGrafter"/>
</dbReference>
<sequence length="321" mass="34642">MTSSPLLSTVSVTHIPADCGCMIPGTSKAPEAFRAAGLITKLNRVGIATEEHHALGSPARYSVTDFGLGSVRNLSLNVDVCSRVYATLASSISASSEFFPPFHLVIGGEHCQLQPVLAALARSQRYSRKGIGLICINTDLDLSSPTDADSHGYFASMVTTYLLQLPGSLKEMEQYSRPDGRALCDACNMFFLGTSTSNSGNKPEHISYILDHGFEVISSKALASGPEGAARSALAYFQDEVDAIFVHLDVDSIDARLFPLANVPSFTGIGFEEMMRAVSVLVRSQMVCGLMITEVNPDHDPELEMVTRLTDNIVEMLSKRE</sequence>
<dbReference type="Pfam" id="PF00491">
    <property type="entry name" value="Arginase"/>
    <property type="match status" value="1"/>
</dbReference>
<keyword evidence="2" id="KW-0378">Hydrolase</keyword>
<dbReference type="SUPFAM" id="SSF52768">
    <property type="entry name" value="Arginase/deacetylase"/>
    <property type="match status" value="1"/>
</dbReference>
<dbReference type="InterPro" id="IPR006035">
    <property type="entry name" value="Ureohydrolase"/>
</dbReference>
<reference evidence="5" key="1">
    <citation type="submission" date="2019-04" db="EMBL/GenBank/DDBJ databases">
        <title>Sequencing of skin fungus with MAO and IRED activity.</title>
        <authorList>
            <person name="Marsaioli A.J."/>
            <person name="Bonatto J.M.C."/>
            <person name="Reis Junior O."/>
        </authorList>
    </citation>
    <scope>NUCLEOTIDE SEQUENCE</scope>
    <source>
        <strain evidence="5">30M1</strain>
    </source>
</reference>
<dbReference type="Proteomes" id="UP000801428">
    <property type="component" value="Unassembled WGS sequence"/>
</dbReference>
<dbReference type="GO" id="GO:0004053">
    <property type="term" value="F:arginase activity"/>
    <property type="evidence" value="ECO:0007669"/>
    <property type="project" value="TreeGrafter"/>
</dbReference>
<evidence type="ECO:0008006" key="7">
    <source>
        <dbReference type="Google" id="ProtNLM"/>
    </source>
</evidence>
<keyword evidence="1" id="KW-0479">Metal-binding</keyword>
<evidence type="ECO:0000313" key="5">
    <source>
        <dbReference type="EMBL" id="KAF2997665.1"/>
    </source>
</evidence>
<keyword evidence="3" id="KW-0464">Manganese</keyword>
<dbReference type="GO" id="GO:0005737">
    <property type="term" value="C:cytoplasm"/>
    <property type="evidence" value="ECO:0007669"/>
    <property type="project" value="TreeGrafter"/>
</dbReference>
<keyword evidence="6" id="KW-1185">Reference proteome</keyword>
<gene>
    <name evidence="5" type="ORF">E8E13_005764</name>
</gene>
<evidence type="ECO:0000256" key="4">
    <source>
        <dbReference type="PROSITE-ProRule" id="PRU00742"/>
    </source>
</evidence>
<evidence type="ECO:0000256" key="2">
    <source>
        <dbReference type="ARBA" id="ARBA00022801"/>
    </source>
</evidence>
<proteinExistence type="inferred from homology"/>
<dbReference type="OrthoDB" id="9992747at2759"/>
<evidence type="ECO:0000313" key="6">
    <source>
        <dbReference type="Proteomes" id="UP000801428"/>
    </source>
</evidence>
<dbReference type="EMBL" id="SWKU01000022">
    <property type="protein sequence ID" value="KAF2997665.1"/>
    <property type="molecule type" value="Genomic_DNA"/>
</dbReference>
<dbReference type="AlphaFoldDB" id="A0A9P4W5Q6"/>
<organism evidence="5 6">
    <name type="scientific">Curvularia kusanoi</name>
    <name type="common">Cochliobolus kusanoi</name>
    <dbReference type="NCBI Taxonomy" id="90978"/>
    <lineage>
        <taxon>Eukaryota</taxon>
        <taxon>Fungi</taxon>
        <taxon>Dikarya</taxon>
        <taxon>Ascomycota</taxon>
        <taxon>Pezizomycotina</taxon>
        <taxon>Dothideomycetes</taxon>
        <taxon>Pleosporomycetidae</taxon>
        <taxon>Pleosporales</taxon>
        <taxon>Pleosporineae</taxon>
        <taxon>Pleosporaceae</taxon>
        <taxon>Curvularia</taxon>
    </lineage>
</organism>
<comment type="similarity">
    <text evidence="4">Belongs to the arginase family.</text>
</comment>
<dbReference type="PIRSF" id="PIRSF036979">
    <property type="entry name" value="Arginase"/>
    <property type="match status" value="1"/>
</dbReference>
<protein>
    <recommendedName>
        <fullName evidence="7">Arginase</fullName>
    </recommendedName>
</protein>
<name>A0A9P4W5Q6_CURKU</name>
<dbReference type="PANTHER" id="PTHR43782">
    <property type="entry name" value="ARGINASE"/>
    <property type="match status" value="1"/>
</dbReference>
<comment type="caution">
    <text evidence="5">The sequence shown here is derived from an EMBL/GenBank/DDBJ whole genome shotgun (WGS) entry which is preliminary data.</text>
</comment>
<evidence type="ECO:0000256" key="1">
    <source>
        <dbReference type="ARBA" id="ARBA00022723"/>
    </source>
</evidence>
<evidence type="ECO:0000256" key="3">
    <source>
        <dbReference type="ARBA" id="ARBA00023211"/>
    </source>
</evidence>
<dbReference type="PANTHER" id="PTHR43782:SF3">
    <property type="entry name" value="ARGINASE"/>
    <property type="match status" value="1"/>
</dbReference>